<dbReference type="GeneID" id="105368228"/>
<proteinExistence type="inferred from homology"/>
<dbReference type="InterPro" id="IPR042120">
    <property type="entry name" value="MutL_C_dimsub"/>
</dbReference>
<feature type="domain" description="DNA mismatch repair protein S5" evidence="4">
    <location>
        <begin position="226"/>
        <end position="361"/>
    </location>
</feature>
<dbReference type="SUPFAM" id="SSF118116">
    <property type="entry name" value="DNA mismatch repair protein MutL"/>
    <property type="match status" value="1"/>
</dbReference>
<dbReference type="Pfam" id="PF13589">
    <property type="entry name" value="HATPase_c_3"/>
    <property type="match status" value="1"/>
</dbReference>
<dbReference type="SUPFAM" id="SSF54211">
    <property type="entry name" value="Ribosomal protein S5 domain 2-like"/>
    <property type="match status" value="1"/>
</dbReference>
<dbReference type="SUPFAM" id="SSF55874">
    <property type="entry name" value="ATPase domain of HSP90 chaperone/DNA topoisomerase II/histidine kinase"/>
    <property type="match status" value="1"/>
</dbReference>
<dbReference type="InterPro" id="IPR002099">
    <property type="entry name" value="MutL/Mlh/PMS"/>
</dbReference>
<evidence type="ECO:0000256" key="2">
    <source>
        <dbReference type="ARBA" id="ARBA00022763"/>
    </source>
</evidence>
<dbReference type="PANTHER" id="PTHR10073">
    <property type="entry name" value="DNA MISMATCH REPAIR PROTEIN MLH, PMS, MUTL"/>
    <property type="match status" value="1"/>
</dbReference>
<dbReference type="PANTHER" id="PTHR10073:SF52">
    <property type="entry name" value="MISMATCH REPAIR ENDONUCLEASE PMS2"/>
    <property type="match status" value="1"/>
</dbReference>
<protein>
    <submittedName>
        <fullName evidence="6">Mismatch repair endonuclease PMS2</fullName>
    </submittedName>
</protein>
<evidence type="ECO:0000313" key="6">
    <source>
        <dbReference type="RefSeq" id="XP_011505505.1"/>
    </source>
</evidence>
<dbReference type="FunFam" id="3.30.565.10:FF:000014">
    <property type="entry name" value="Mismatch repair endonuclease pms1, putative"/>
    <property type="match status" value="1"/>
</dbReference>
<dbReference type="Proteomes" id="UP000695007">
    <property type="component" value="Unplaced"/>
</dbReference>
<dbReference type="Pfam" id="PF01119">
    <property type="entry name" value="DNA_mis_repair"/>
    <property type="match status" value="1"/>
</dbReference>
<dbReference type="CDD" id="cd16926">
    <property type="entry name" value="HATPase_MutL-MLH-PMS-like"/>
    <property type="match status" value="1"/>
</dbReference>
<dbReference type="KEGG" id="csol:105368228"/>
<dbReference type="GO" id="GO:0016887">
    <property type="term" value="F:ATP hydrolysis activity"/>
    <property type="evidence" value="ECO:0007669"/>
    <property type="project" value="InterPro"/>
</dbReference>
<dbReference type="GO" id="GO:0004519">
    <property type="term" value="F:endonuclease activity"/>
    <property type="evidence" value="ECO:0007669"/>
    <property type="project" value="UniProtKB-KW"/>
</dbReference>
<dbReference type="InterPro" id="IPR013507">
    <property type="entry name" value="DNA_mismatch_S5_2-like"/>
</dbReference>
<dbReference type="SMART" id="SM00853">
    <property type="entry name" value="MutL_C"/>
    <property type="match status" value="1"/>
</dbReference>
<keyword evidence="2" id="KW-0227">DNA damage</keyword>
<gene>
    <name evidence="6" type="primary">LOC105368228</name>
</gene>
<dbReference type="Gene3D" id="3.30.1540.20">
    <property type="entry name" value="MutL, C-terminal domain, dimerisation subdomain"/>
    <property type="match status" value="1"/>
</dbReference>
<keyword evidence="6" id="KW-0378">Hydrolase</keyword>
<dbReference type="GO" id="GO:0005524">
    <property type="term" value="F:ATP binding"/>
    <property type="evidence" value="ECO:0007669"/>
    <property type="project" value="InterPro"/>
</dbReference>
<dbReference type="Pfam" id="PF08676">
    <property type="entry name" value="MutL_C"/>
    <property type="match status" value="1"/>
</dbReference>
<dbReference type="InterPro" id="IPR038973">
    <property type="entry name" value="MutL/Mlh/Pms-like"/>
</dbReference>
<evidence type="ECO:0000259" key="3">
    <source>
        <dbReference type="SMART" id="SM00853"/>
    </source>
</evidence>
<feature type="domain" description="MutL C-terminal dimerisation" evidence="3">
    <location>
        <begin position="503"/>
        <end position="653"/>
    </location>
</feature>
<evidence type="ECO:0000256" key="1">
    <source>
        <dbReference type="ARBA" id="ARBA00006082"/>
    </source>
</evidence>
<dbReference type="InterPro" id="IPR042121">
    <property type="entry name" value="MutL_C_regsub"/>
</dbReference>
<dbReference type="GO" id="GO:0032389">
    <property type="term" value="C:MutLalpha complex"/>
    <property type="evidence" value="ECO:0007669"/>
    <property type="project" value="TreeGrafter"/>
</dbReference>
<dbReference type="Gene3D" id="3.30.565.10">
    <property type="entry name" value="Histidine kinase-like ATPase, C-terminal domain"/>
    <property type="match status" value="1"/>
</dbReference>
<evidence type="ECO:0000313" key="5">
    <source>
        <dbReference type="Proteomes" id="UP000695007"/>
    </source>
</evidence>
<evidence type="ECO:0000259" key="4">
    <source>
        <dbReference type="SMART" id="SM01340"/>
    </source>
</evidence>
<organism evidence="5 6">
    <name type="scientific">Ceratosolen solmsi marchali</name>
    <dbReference type="NCBI Taxonomy" id="326594"/>
    <lineage>
        <taxon>Eukaryota</taxon>
        <taxon>Metazoa</taxon>
        <taxon>Ecdysozoa</taxon>
        <taxon>Arthropoda</taxon>
        <taxon>Hexapoda</taxon>
        <taxon>Insecta</taxon>
        <taxon>Pterygota</taxon>
        <taxon>Neoptera</taxon>
        <taxon>Endopterygota</taxon>
        <taxon>Hymenoptera</taxon>
        <taxon>Apocrita</taxon>
        <taxon>Proctotrupomorpha</taxon>
        <taxon>Chalcidoidea</taxon>
        <taxon>Agaonidae</taxon>
        <taxon>Agaoninae</taxon>
        <taxon>Ceratosolen</taxon>
    </lineage>
</organism>
<dbReference type="GO" id="GO:0006298">
    <property type="term" value="P:mismatch repair"/>
    <property type="evidence" value="ECO:0007669"/>
    <property type="project" value="InterPro"/>
</dbReference>
<comment type="similarity">
    <text evidence="1">Belongs to the DNA mismatch repair MutL/HexB family.</text>
</comment>
<dbReference type="Gene3D" id="3.30.1370.100">
    <property type="entry name" value="MutL, C-terminal domain, regulatory subdomain"/>
    <property type="match status" value="1"/>
</dbReference>
<dbReference type="RefSeq" id="XP_011505505.1">
    <property type="nucleotide sequence ID" value="XM_011507203.1"/>
</dbReference>
<dbReference type="PROSITE" id="PS00058">
    <property type="entry name" value="DNA_MISMATCH_REPAIR_1"/>
    <property type="match status" value="1"/>
</dbReference>
<dbReference type="InterPro" id="IPR036890">
    <property type="entry name" value="HATPase_C_sf"/>
</dbReference>
<dbReference type="SMART" id="SM01340">
    <property type="entry name" value="DNA_mis_repair"/>
    <property type="match status" value="1"/>
</dbReference>
<dbReference type="InterPro" id="IPR020568">
    <property type="entry name" value="Ribosomal_Su5_D2-typ_SF"/>
</dbReference>
<sequence>MDESIAITEDSKQISAINKETIHRICSGQVVLNLAIAIKELVENSLDSGATSIEIKLKEYGKTCISVIDNGSGILEKDFEGLGLKHHTSKLRQFSDLLEVTTFGFRGEALSSLCSLSNLNIITKHSSTQHGFYLQFDKNGILIKKKEYARQQGTTVTIDNIFKNLPVRFKEFERNIKKEFTKMIQILYSYCLVSIGVKITCTNTLGNKSANVIVSTNGAKNLLDNITAVFGRKIRETLMEIECQQPDKNTLEEYNLTDQTLVNFTWKCFVSSCSHTSGRSCPDRQFFYVNGRPCDPIKIIKLINHIYHKYNNKQYPFIYLNIELKQNCTDVNVTPDKRTILFTQEQVILATIKSNFERAWNNIQSTFAIKTLEELNFTVQKRGISDCSEDCLPSKKPFIEGVNTNANHNEQKHLIEDIKTKINTLQSNEQNISLNKNNLWNVKMTTSIETIKSKMFKLREMQLSKSKTEKRIKYRAQLDSKSTDIEKELERELTKESFKKMQIIGQFNLGFILVRLDNDIFIIDQHASDEKFRFEKLSAETKIKTQKLILPKPLNLAVLNESILIENQHIFADNGFTFCIKEEEDPGHRVELTGIPVSFGWQFGQEDIEELIFLIREGSVDGNSTKNIPRPSRVREMLASRACRSAIMIGKALNVVDMNRLIIQMSQMKNPWNCPHGRPTLRHLLSLTLLK</sequence>
<dbReference type="InterPro" id="IPR037198">
    <property type="entry name" value="MutL_C_sf"/>
</dbReference>
<dbReference type="InterPro" id="IPR014721">
    <property type="entry name" value="Ribsml_uS5_D2-typ_fold_subgr"/>
</dbReference>
<keyword evidence="6" id="KW-0255">Endonuclease</keyword>
<keyword evidence="6" id="KW-0540">Nuclease</keyword>
<accession>A0AAJ6YW90</accession>
<dbReference type="Gene3D" id="3.30.230.10">
    <property type="match status" value="1"/>
</dbReference>
<keyword evidence="5" id="KW-1185">Reference proteome</keyword>
<dbReference type="CTD" id="5395"/>
<dbReference type="InterPro" id="IPR014790">
    <property type="entry name" value="MutL_C"/>
</dbReference>
<dbReference type="NCBIfam" id="TIGR00585">
    <property type="entry name" value="mutl"/>
    <property type="match status" value="1"/>
</dbReference>
<dbReference type="CDD" id="cd03484">
    <property type="entry name" value="MutL_Trans_hPMS_2_like"/>
    <property type="match status" value="1"/>
</dbReference>
<reference evidence="6" key="1">
    <citation type="submission" date="2025-08" db="UniProtKB">
        <authorList>
            <consortium name="RefSeq"/>
        </authorList>
    </citation>
    <scope>IDENTIFICATION</scope>
</reference>
<name>A0AAJ6YW90_9HYME</name>
<dbReference type="GO" id="GO:0030983">
    <property type="term" value="F:mismatched DNA binding"/>
    <property type="evidence" value="ECO:0007669"/>
    <property type="project" value="InterPro"/>
</dbReference>
<dbReference type="GO" id="GO:0140664">
    <property type="term" value="F:ATP-dependent DNA damage sensor activity"/>
    <property type="evidence" value="ECO:0007669"/>
    <property type="project" value="InterPro"/>
</dbReference>
<dbReference type="AlphaFoldDB" id="A0AAJ6YW90"/>
<dbReference type="InterPro" id="IPR014762">
    <property type="entry name" value="DNA_mismatch_repair_CS"/>
</dbReference>
<dbReference type="FunFam" id="3.30.1370.100:FF:000001">
    <property type="entry name" value="Mismatch repair endonuclease pms1, putative"/>
    <property type="match status" value="1"/>
</dbReference>